<comment type="caution">
    <text evidence="2">The sequence shown here is derived from an EMBL/GenBank/DDBJ whole genome shotgun (WGS) entry which is preliminary data.</text>
</comment>
<evidence type="ECO:0000313" key="3">
    <source>
        <dbReference type="Proteomes" id="UP000037326"/>
    </source>
</evidence>
<dbReference type="InterPro" id="IPR052936">
    <property type="entry name" value="Jasmonate_Hydroxylase-like"/>
</dbReference>
<dbReference type="Proteomes" id="UP000037326">
    <property type="component" value="Unassembled WGS sequence"/>
</dbReference>
<dbReference type="RefSeq" id="WP_049664600.1">
    <property type="nucleotide sequence ID" value="NZ_LFXJ01000005.1"/>
</dbReference>
<dbReference type="OrthoDB" id="9798439at2"/>
<dbReference type="PANTHER" id="PTHR37811:SF2">
    <property type="entry name" value="ABM DOMAIN-CONTAINING PROTEIN"/>
    <property type="match status" value="1"/>
</dbReference>
<dbReference type="EMBL" id="LFXJ01000005">
    <property type="protein sequence ID" value="KMY31819.1"/>
    <property type="molecule type" value="Genomic_DNA"/>
</dbReference>
<dbReference type="SUPFAM" id="SSF54909">
    <property type="entry name" value="Dimeric alpha+beta barrel"/>
    <property type="match status" value="1"/>
</dbReference>
<dbReference type="Gene3D" id="3.30.70.100">
    <property type="match status" value="1"/>
</dbReference>
<accession>A0A0K9FB52</accession>
<sequence length="103" mass="12043">MKTYYAVIFTSKRTVEDGEGYAKMAEVMDELAQKQPGFIRVESARNADGKGITVSYWESLEAIQVWRENSKHLVAQQFGKEKWYMQYNVEICQVIKDYSFIQN</sequence>
<dbReference type="PANTHER" id="PTHR37811">
    <property type="entry name" value="BLL5343 PROTEIN"/>
    <property type="match status" value="1"/>
</dbReference>
<dbReference type="InterPro" id="IPR007138">
    <property type="entry name" value="ABM_dom"/>
</dbReference>
<dbReference type="Pfam" id="PF03992">
    <property type="entry name" value="ABM"/>
    <property type="match status" value="1"/>
</dbReference>
<evidence type="ECO:0000259" key="1">
    <source>
        <dbReference type="Pfam" id="PF03992"/>
    </source>
</evidence>
<evidence type="ECO:0000313" key="2">
    <source>
        <dbReference type="EMBL" id="KMY31819.1"/>
    </source>
</evidence>
<feature type="domain" description="ABM" evidence="1">
    <location>
        <begin position="24"/>
        <end position="76"/>
    </location>
</feature>
<organism evidence="2 3">
    <name type="scientific">Lysinibacillus xylanilyticus</name>
    <dbReference type="NCBI Taxonomy" id="582475"/>
    <lineage>
        <taxon>Bacteria</taxon>
        <taxon>Bacillati</taxon>
        <taxon>Bacillota</taxon>
        <taxon>Bacilli</taxon>
        <taxon>Bacillales</taxon>
        <taxon>Bacillaceae</taxon>
        <taxon>Lysinibacillus</taxon>
    </lineage>
</organism>
<dbReference type="InterPro" id="IPR011008">
    <property type="entry name" value="Dimeric_a/b-barrel"/>
</dbReference>
<proteinExistence type="predicted"/>
<gene>
    <name evidence="2" type="ORF">ACZ11_06415</name>
</gene>
<dbReference type="GeneID" id="96597914"/>
<protein>
    <submittedName>
        <fullName evidence="2">JEMB protein</fullName>
    </submittedName>
</protein>
<name>A0A0K9FB52_9BACI</name>
<reference evidence="3" key="1">
    <citation type="submission" date="2015-07" db="EMBL/GenBank/DDBJ databases">
        <authorList>
            <consortium name="Consortium for Microbial Forensics and Genomics (microFORGE)"/>
            <person name="Knight B.M."/>
            <person name="Roberts D.P."/>
            <person name="Lin D."/>
            <person name="Hari K."/>
            <person name="Fletcher J."/>
            <person name="Melcher U."/>
            <person name="Blagden T."/>
            <person name="Winegar R.A."/>
        </authorList>
    </citation>
    <scope>NUCLEOTIDE SEQUENCE [LARGE SCALE GENOMIC DNA]</scope>
    <source>
        <strain evidence="3">DSM 23493</strain>
    </source>
</reference>
<dbReference type="AlphaFoldDB" id="A0A0K9FB52"/>
<dbReference type="PATRIC" id="fig|582475.4.peg.747"/>